<organism evidence="3 4">
    <name type="scientific">Clostridium botulinum B2 450</name>
    <dbReference type="NCBI Taxonomy" id="1379739"/>
    <lineage>
        <taxon>Bacteria</taxon>
        <taxon>Bacillati</taxon>
        <taxon>Bacillota</taxon>
        <taxon>Clostridia</taxon>
        <taxon>Eubacteriales</taxon>
        <taxon>Clostridiaceae</taxon>
        <taxon>Clostridium</taxon>
    </lineage>
</organism>
<dbReference type="RefSeq" id="WP_003486631.1">
    <property type="nucleotide sequence ID" value="NZ_JXSU01000007.1"/>
</dbReference>
<protein>
    <recommendedName>
        <fullName evidence="2">DUF4352 domain-containing protein</fullName>
    </recommendedName>
</protein>
<dbReference type="Pfam" id="PF11611">
    <property type="entry name" value="DUF4352"/>
    <property type="match status" value="1"/>
</dbReference>
<evidence type="ECO:0000259" key="2">
    <source>
        <dbReference type="Pfam" id="PF11611"/>
    </source>
</evidence>
<sequence length="195" mass="21771">MKKKFKLIIGGLIIFIVGYFIGDATAIGRVNKQIGQSVDKQVSSTKEEAKEEKKDVKFGEQSPVGNLSIKILEAKENGAISNESGKSTPSGKFIVIKLDIKNNDEEATGYEPHEFKLNDGKKTYEVDDNSFEALGHLNSQESIFRENKNFIGSYDKINAGINKNTFLVFDIPKDVKIDNLKLITEHNKGIQFNLK</sequence>
<dbReference type="Gene3D" id="2.60.40.1240">
    <property type="match status" value="1"/>
</dbReference>
<reference evidence="3 4" key="1">
    <citation type="submission" date="2014-06" db="EMBL/GenBank/DDBJ databases">
        <title>Genome characterization of distinct group I Clostridium botulinum lineages.</title>
        <authorList>
            <person name="Giordani F."/>
            <person name="Anselmo A."/>
            <person name="Fillo S."/>
            <person name="Palozzi A.M."/>
            <person name="Fortunato A."/>
            <person name="Gentile B."/>
            <person name="Ciammaruconi A."/>
            <person name="Anniballi F."/>
            <person name="De Medici D."/>
            <person name="Lista F."/>
        </authorList>
    </citation>
    <scope>NUCLEOTIDE SEQUENCE [LARGE SCALE GENOMIC DNA]</scope>
    <source>
        <strain evidence="3 4">B2 450</strain>
    </source>
</reference>
<evidence type="ECO:0000313" key="3">
    <source>
        <dbReference type="EMBL" id="KIS23437.1"/>
    </source>
</evidence>
<evidence type="ECO:0000256" key="1">
    <source>
        <dbReference type="ARBA" id="ARBA00022729"/>
    </source>
</evidence>
<name>A0A0D1BUI6_CLOBO</name>
<proteinExistence type="predicted"/>
<dbReference type="Proteomes" id="UP000032250">
    <property type="component" value="Unassembled WGS sequence"/>
</dbReference>
<dbReference type="OrthoDB" id="1912441at2"/>
<dbReference type="PATRIC" id="fig|1379739.3.peg.1837"/>
<gene>
    <name evidence="3" type="ORF">N495_07480</name>
</gene>
<dbReference type="AlphaFoldDB" id="A0A0D1BUI6"/>
<accession>A0A0D1BUI6</accession>
<dbReference type="InterPro" id="IPR029050">
    <property type="entry name" value="Immunoprotect_excell_Ig-like"/>
</dbReference>
<comment type="caution">
    <text evidence="3">The sequence shown here is derived from an EMBL/GenBank/DDBJ whole genome shotgun (WGS) entry which is preliminary data.</text>
</comment>
<keyword evidence="1" id="KW-0732">Signal</keyword>
<feature type="domain" description="DUF4352" evidence="2">
    <location>
        <begin position="57"/>
        <end position="181"/>
    </location>
</feature>
<dbReference type="HOGENOM" id="CLU_116625_0_0_9"/>
<evidence type="ECO:0000313" key="4">
    <source>
        <dbReference type="Proteomes" id="UP000032250"/>
    </source>
</evidence>
<dbReference type="EMBL" id="JXSU01000007">
    <property type="protein sequence ID" value="KIS23437.1"/>
    <property type="molecule type" value="Genomic_DNA"/>
</dbReference>
<dbReference type="InterPro" id="IPR029051">
    <property type="entry name" value="DUF4352"/>
</dbReference>